<name>A0A0C3G926_PILCF</name>
<evidence type="ECO:0000313" key="3">
    <source>
        <dbReference type="Proteomes" id="UP000054166"/>
    </source>
</evidence>
<keyword evidence="3" id="KW-1185">Reference proteome</keyword>
<dbReference type="SUPFAM" id="SSF56112">
    <property type="entry name" value="Protein kinase-like (PK-like)"/>
    <property type="match status" value="1"/>
</dbReference>
<gene>
    <name evidence="2" type="ORF">PILCRDRAFT_300373</name>
</gene>
<dbReference type="HOGENOM" id="CLU_847625_0_0_1"/>
<dbReference type="PANTHER" id="PTHR24362">
    <property type="entry name" value="SERINE/THREONINE-PROTEIN KINASE NEK"/>
    <property type="match status" value="1"/>
</dbReference>
<dbReference type="OrthoDB" id="3173976at2759"/>
<sequence>MSHEWDSESVGSSDEDEVNVRLHPDWHKYRDLIERRRLYRLDTCRDVREYYEKYCTDLRKDGSGYLRACNVGDDNALCKDAGLPDNLFRGCRVSDGLKIVFKAVHLRSCEYDIVHFLSTPPQRSHPMNHSIPVLDMIPVPEDEIGLIVMEEWSPQLLTDPPCCMRMFLGALQQCVDHTVFMHQHHIAHLDISMRNILFDGQERYAFIDYECSRRFDGSLPTPRIQGHRTTEVPPEYERGEATDPYKADIWALAVLILRSCQLTGFHVPELLRLTKPMLHEDPDRRPSAKIVQKAFDSMIPTIDETRLQQCHSVDHLRDGGSFPPIPNL</sequence>
<reference evidence="3" key="2">
    <citation type="submission" date="2015-01" db="EMBL/GenBank/DDBJ databases">
        <title>Evolutionary Origins and Diversification of the Mycorrhizal Mutualists.</title>
        <authorList>
            <consortium name="DOE Joint Genome Institute"/>
            <consortium name="Mycorrhizal Genomics Consortium"/>
            <person name="Kohler A."/>
            <person name="Kuo A."/>
            <person name="Nagy L.G."/>
            <person name="Floudas D."/>
            <person name="Copeland A."/>
            <person name="Barry K.W."/>
            <person name="Cichocki N."/>
            <person name="Veneault-Fourrey C."/>
            <person name="LaButti K."/>
            <person name="Lindquist E.A."/>
            <person name="Lipzen A."/>
            <person name="Lundell T."/>
            <person name="Morin E."/>
            <person name="Murat C."/>
            <person name="Riley R."/>
            <person name="Ohm R."/>
            <person name="Sun H."/>
            <person name="Tunlid A."/>
            <person name="Henrissat B."/>
            <person name="Grigoriev I.V."/>
            <person name="Hibbett D.S."/>
            <person name="Martin F."/>
        </authorList>
    </citation>
    <scope>NUCLEOTIDE SEQUENCE [LARGE SCALE GENOMIC DNA]</scope>
    <source>
        <strain evidence="3">F 1598</strain>
    </source>
</reference>
<dbReference type="PANTHER" id="PTHR24362:SF309">
    <property type="entry name" value="PROTEIN KINASE DOMAIN-CONTAINING PROTEIN"/>
    <property type="match status" value="1"/>
</dbReference>
<protein>
    <recommendedName>
        <fullName evidence="4">Protein kinase domain-containing protein</fullName>
    </recommendedName>
</protein>
<organism evidence="2 3">
    <name type="scientific">Piloderma croceum (strain F 1598)</name>
    <dbReference type="NCBI Taxonomy" id="765440"/>
    <lineage>
        <taxon>Eukaryota</taxon>
        <taxon>Fungi</taxon>
        <taxon>Dikarya</taxon>
        <taxon>Basidiomycota</taxon>
        <taxon>Agaricomycotina</taxon>
        <taxon>Agaricomycetes</taxon>
        <taxon>Agaricomycetidae</taxon>
        <taxon>Atheliales</taxon>
        <taxon>Atheliaceae</taxon>
        <taxon>Piloderma</taxon>
    </lineage>
</organism>
<dbReference type="Proteomes" id="UP000054166">
    <property type="component" value="Unassembled WGS sequence"/>
</dbReference>
<dbReference type="Gene3D" id="1.10.510.10">
    <property type="entry name" value="Transferase(Phosphotransferase) domain 1"/>
    <property type="match status" value="1"/>
</dbReference>
<dbReference type="InterPro" id="IPR011009">
    <property type="entry name" value="Kinase-like_dom_sf"/>
</dbReference>
<dbReference type="InParanoid" id="A0A0C3G926"/>
<evidence type="ECO:0000313" key="2">
    <source>
        <dbReference type="EMBL" id="KIM87121.1"/>
    </source>
</evidence>
<dbReference type="AlphaFoldDB" id="A0A0C3G926"/>
<reference evidence="2 3" key="1">
    <citation type="submission" date="2014-04" db="EMBL/GenBank/DDBJ databases">
        <authorList>
            <consortium name="DOE Joint Genome Institute"/>
            <person name="Kuo A."/>
            <person name="Tarkka M."/>
            <person name="Buscot F."/>
            <person name="Kohler A."/>
            <person name="Nagy L.G."/>
            <person name="Floudas D."/>
            <person name="Copeland A."/>
            <person name="Barry K.W."/>
            <person name="Cichocki N."/>
            <person name="Veneault-Fourrey C."/>
            <person name="LaButti K."/>
            <person name="Lindquist E.A."/>
            <person name="Lipzen A."/>
            <person name="Lundell T."/>
            <person name="Morin E."/>
            <person name="Murat C."/>
            <person name="Sun H."/>
            <person name="Tunlid A."/>
            <person name="Henrissat B."/>
            <person name="Grigoriev I.V."/>
            <person name="Hibbett D.S."/>
            <person name="Martin F."/>
            <person name="Nordberg H.P."/>
            <person name="Cantor M.N."/>
            <person name="Hua S.X."/>
        </authorList>
    </citation>
    <scope>NUCLEOTIDE SEQUENCE [LARGE SCALE GENOMIC DNA]</scope>
    <source>
        <strain evidence="2 3">F 1598</strain>
    </source>
</reference>
<proteinExistence type="predicted"/>
<accession>A0A0C3G926</accession>
<dbReference type="STRING" id="765440.A0A0C3G926"/>
<evidence type="ECO:0000256" key="1">
    <source>
        <dbReference type="SAM" id="MobiDB-lite"/>
    </source>
</evidence>
<feature type="region of interest" description="Disordered" evidence="1">
    <location>
        <begin position="220"/>
        <end position="239"/>
    </location>
</feature>
<evidence type="ECO:0008006" key="4">
    <source>
        <dbReference type="Google" id="ProtNLM"/>
    </source>
</evidence>
<dbReference type="EMBL" id="KN832980">
    <property type="protein sequence ID" value="KIM87121.1"/>
    <property type="molecule type" value="Genomic_DNA"/>
</dbReference>